<proteinExistence type="predicted"/>
<sequence length="381" mass="41844">MNFIVIGMLIMQAARLACGTCVLESDFGFILNCNFKKSGLFRVRNLGGLKAHFGLGFSVGDELGFPESLGNVEGGRRRSIGYKNGPPPSIGVLPANQQPSTQSLKDKRILSRSPMVLSPELRESLQKQAKAAAQAEMLARQNAAAENAAKQNAFNEMLAQQKRQADMMAHQAALRELAAKQAARQHQQPLMTEAKPLPLGVPAFKPIPQQKPSNLQLQQMAERRSAVAVDTPNSRMSVNNKLVDLYTQQLNANRTFHSHSPMVVSKPISVPKRQADMMAHQAALRELAAKQAARQHQQPLMTEAKPLPLGVPAFKPIPQQKPSNLQLQQMAERRSAVAVDTPNSRMSVNNKLVDLYTQQLNANRTFHSHSPMVVSKPISVP</sequence>
<evidence type="ECO:0000256" key="1">
    <source>
        <dbReference type="SAM" id="SignalP"/>
    </source>
</evidence>
<protein>
    <submittedName>
        <fullName evidence="2">Uncharacterized protein</fullName>
    </submittedName>
</protein>
<evidence type="ECO:0000313" key="3">
    <source>
        <dbReference type="Proteomes" id="UP000095300"/>
    </source>
</evidence>
<dbReference type="Proteomes" id="UP000095300">
    <property type="component" value="Unassembled WGS sequence"/>
</dbReference>
<evidence type="ECO:0000313" key="2">
    <source>
        <dbReference type="EnsemblMetazoa" id="SCAU000435-PA"/>
    </source>
</evidence>
<keyword evidence="1" id="KW-0732">Signal</keyword>
<keyword evidence="3" id="KW-1185">Reference proteome</keyword>
<dbReference type="AlphaFoldDB" id="A0A1I8NMU8"/>
<organism evidence="2 3">
    <name type="scientific">Stomoxys calcitrans</name>
    <name type="common">Stable fly</name>
    <name type="synonym">Conops calcitrans</name>
    <dbReference type="NCBI Taxonomy" id="35570"/>
    <lineage>
        <taxon>Eukaryota</taxon>
        <taxon>Metazoa</taxon>
        <taxon>Ecdysozoa</taxon>
        <taxon>Arthropoda</taxon>
        <taxon>Hexapoda</taxon>
        <taxon>Insecta</taxon>
        <taxon>Pterygota</taxon>
        <taxon>Neoptera</taxon>
        <taxon>Endopterygota</taxon>
        <taxon>Diptera</taxon>
        <taxon>Brachycera</taxon>
        <taxon>Muscomorpha</taxon>
        <taxon>Muscoidea</taxon>
        <taxon>Muscidae</taxon>
        <taxon>Stomoxys</taxon>
    </lineage>
</organism>
<dbReference type="VEuPathDB" id="VectorBase:SCAU000435"/>
<reference evidence="2" key="1">
    <citation type="submission" date="2020-05" db="UniProtKB">
        <authorList>
            <consortium name="EnsemblMetazoa"/>
        </authorList>
    </citation>
    <scope>IDENTIFICATION</scope>
    <source>
        <strain evidence="2">USDA</strain>
    </source>
</reference>
<dbReference type="EnsemblMetazoa" id="SCAU000435-RA">
    <property type="protein sequence ID" value="SCAU000435-PA"/>
    <property type="gene ID" value="SCAU000435"/>
</dbReference>
<name>A0A1I8NMU8_STOCA</name>
<feature type="chain" id="PRO_5009325293" evidence="1">
    <location>
        <begin position="20"/>
        <end position="381"/>
    </location>
</feature>
<feature type="signal peptide" evidence="1">
    <location>
        <begin position="1"/>
        <end position="19"/>
    </location>
</feature>
<accession>A0A1I8NMU8</accession>